<evidence type="ECO:0000313" key="2">
    <source>
        <dbReference type="Proteomes" id="UP000550707"/>
    </source>
</evidence>
<accession>A0A7J8EQJ3</accession>
<comment type="caution">
    <text evidence="1">The sequence shown here is derived from an EMBL/GenBank/DDBJ whole genome shotgun (WGS) entry which is preliminary data.</text>
</comment>
<dbReference type="AlphaFoldDB" id="A0A7J8EQJ3"/>
<reference evidence="1 2" key="1">
    <citation type="journal article" date="2020" name="Nature">
        <title>Six reference-quality genomes reveal evolution of bat adaptations.</title>
        <authorList>
            <person name="Jebb D."/>
            <person name="Huang Z."/>
            <person name="Pippel M."/>
            <person name="Hughes G.M."/>
            <person name="Lavrichenko K."/>
            <person name="Devanna P."/>
            <person name="Winkler S."/>
            <person name="Jermiin L.S."/>
            <person name="Skirmuntt E.C."/>
            <person name="Katzourakis A."/>
            <person name="Burkitt-Gray L."/>
            <person name="Ray D.A."/>
            <person name="Sullivan K.A.M."/>
            <person name="Roscito J.G."/>
            <person name="Kirilenko B.M."/>
            <person name="Davalos L.M."/>
            <person name="Corthals A.P."/>
            <person name="Power M.L."/>
            <person name="Jones G."/>
            <person name="Ransome R.D."/>
            <person name="Dechmann D.K.N."/>
            <person name="Locatelli A.G."/>
            <person name="Puechmaille S.J."/>
            <person name="Fedrigo O."/>
            <person name="Jarvis E.D."/>
            <person name="Hiller M."/>
            <person name="Vernes S.C."/>
            <person name="Myers E.W."/>
            <person name="Teeling E.C."/>
        </authorList>
    </citation>
    <scope>NUCLEOTIDE SEQUENCE [LARGE SCALE GENOMIC DNA]</scope>
    <source>
        <strain evidence="1">MMolMol1</strain>
        <tissue evidence="1">Muscle</tissue>
    </source>
</reference>
<proteinExistence type="predicted"/>
<gene>
    <name evidence="1" type="ORF">HJG59_006001</name>
</gene>
<keyword evidence="2" id="KW-1185">Reference proteome</keyword>
<organism evidence="1 2">
    <name type="scientific">Molossus molossus</name>
    <name type="common">Pallas' mastiff bat</name>
    <name type="synonym">Vespertilio molossus</name>
    <dbReference type="NCBI Taxonomy" id="27622"/>
    <lineage>
        <taxon>Eukaryota</taxon>
        <taxon>Metazoa</taxon>
        <taxon>Chordata</taxon>
        <taxon>Craniata</taxon>
        <taxon>Vertebrata</taxon>
        <taxon>Euteleostomi</taxon>
        <taxon>Mammalia</taxon>
        <taxon>Eutheria</taxon>
        <taxon>Laurasiatheria</taxon>
        <taxon>Chiroptera</taxon>
        <taxon>Yangochiroptera</taxon>
        <taxon>Molossidae</taxon>
        <taxon>Molossus</taxon>
    </lineage>
</organism>
<dbReference type="EMBL" id="JACASF010000013">
    <property type="protein sequence ID" value="KAF6437690.1"/>
    <property type="molecule type" value="Genomic_DNA"/>
</dbReference>
<dbReference type="Proteomes" id="UP000550707">
    <property type="component" value="Unassembled WGS sequence"/>
</dbReference>
<sequence length="94" mass="10162">MDISEKLLVESQSSFNLPMSSGLMTIICSSGQKPTSETLGFKNFGSIVFSAGWKGLRRRTANTTRPATHCPVLGGIRPPLPTATTHVLSQNLRM</sequence>
<keyword evidence="1" id="KW-0675">Receptor</keyword>
<evidence type="ECO:0000313" key="1">
    <source>
        <dbReference type="EMBL" id="KAF6437690.1"/>
    </source>
</evidence>
<name>A0A7J8EQJ3_MOLMO</name>
<protein>
    <submittedName>
        <fullName evidence="1">Glutamate metabotropic receptor 5</fullName>
    </submittedName>
</protein>